<dbReference type="Gene3D" id="1.10.10.10">
    <property type="entry name" value="Winged helix-like DNA-binding domain superfamily/Winged helix DNA-binding domain"/>
    <property type="match status" value="1"/>
</dbReference>
<dbReference type="GO" id="GO:0003677">
    <property type="term" value="F:DNA binding"/>
    <property type="evidence" value="ECO:0007669"/>
    <property type="project" value="UniProtKB-KW"/>
</dbReference>
<dbReference type="GO" id="GO:0003700">
    <property type="term" value="F:DNA-binding transcription factor activity"/>
    <property type="evidence" value="ECO:0007669"/>
    <property type="project" value="InterPro"/>
</dbReference>
<dbReference type="PROSITE" id="PS50995">
    <property type="entry name" value="HTH_MARR_2"/>
    <property type="match status" value="1"/>
</dbReference>
<dbReference type="AlphaFoldDB" id="C7XWR5"/>
<dbReference type="eggNOG" id="COG1846">
    <property type="taxonomic scope" value="Bacteria"/>
</dbReference>
<reference evidence="5 6" key="1">
    <citation type="submission" date="2009-06" db="EMBL/GenBank/DDBJ databases">
        <title>The Genome Sequence of Lactobacillus coleohominis strain 101-4-CHN.</title>
        <authorList>
            <consortium name="The Broad Institute Genome Sequencing Platform"/>
            <person name="Ward D."/>
            <person name="Young S.K."/>
            <person name="Zeng Q."/>
            <person name="Koehrsen M."/>
            <person name="Alvarado L."/>
            <person name="Berlin A."/>
            <person name="Borenstein D."/>
            <person name="Chen Z."/>
            <person name="Engels R."/>
            <person name="Freedman E."/>
            <person name="Gellesch M."/>
            <person name="Goldberg J."/>
            <person name="Griggs A."/>
            <person name="Gujja S."/>
            <person name="Heiman D."/>
            <person name="Hepburn T."/>
            <person name="Howarth C."/>
            <person name="Jen D."/>
            <person name="Larson L."/>
            <person name="Lewis B."/>
            <person name="Mehta T."/>
            <person name="Park D."/>
            <person name="Pearson M."/>
            <person name="Roberts A."/>
            <person name="Saif S."/>
            <person name="Shea T."/>
            <person name="Shenoy N."/>
            <person name="Sisk P."/>
            <person name="Stolte C."/>
            <person name="Sykes S."/>
            <person name="Walk T."/>
            <person name="White J."/>
            <person name="Yandava C."/>
            <person name="Liu Y."/>
            <person name="Xu Q."/>
            <person name="Lander E."/>
            <person name="Nusbaum C."/>
            <person name="Galagan J."/>
            <person name="Birren B."/>
        </authorList>
    </citation>
    <scope>NUCLEOTIDE SEQUENCE [LARGE SCALE GENOMIC DNA]</scope>
    <source>
        <strain evidence="5 6">101-4-CHN</strain>
    </source>
</reference>
<keyword evidence="1" id="KW-0805">Transcription regulation</keyword>
<gene>
    <name evidence="5" type="ORF">HMPREF0501_01068</name>
</gene>
<evidence type="ECO:0000313" key="6">
    <source>
        <dbReference type="Proteomes" id="UP000003987"/>
    </source>
</evidence>
<feature type="domain" description="HTH marR-type" evidence="4">
    <location>
        <begin position="18"/>
        <end position="151"/>
    </location>
</feature>
<name>C7XWR5_9LACO</name>
<dbReference type="InterPro" id="IPR036390">
    <property type="entry name" value="WH_DNA-bd_sf"/>
</dbReference>
<dbReference type="InterPro" id="IPR036388">
    <property type="entry name" value="WH-like_DNA-bd_sf"/>
</dbReference>
<dbReference type="Pfam" id="PF01047">
    <property type="entry name" value="MarR"/>
    <property type="match status" value="1"/>
</dbReference>
<keyword evidence="2" id="KW-0238">DNA-binding</keyword>
<dbReference type="STRING" id="575594.HMPREF0501_01068"/>
<proteinExistence type="predicted"/>
<dbReference type="InterPro" id="IPR000835">
    <property type="entry name" value="HTH_MarR-typ"/>
</dbReference>
<dbReference type="PANTHER" id="PTHR42756:SF1">
    <property type="entry name" value="TRANSCRIPTIONAL REPRESSOR OF EMRAB OPERON"/>
    <property type="match status" value="1"/>
</dbReference>
<dbReference type="SMART" id="SM00347">
    <property type="entry name" value="HTH_MARR"/>
    <property type="match status" value="1"/>
</dbReference>
<keyword evidence="6" id="KW-1185">Reference proteome</keyword>
<keyword evidence="3" id="KW-0804">Transcription</keyword>
<dbReference type="Proteomes" id="UP000003987">
    <property type="component" value="Unassembled WGS sequence"/>
</dbReference>
<dbReference type="EMBL" id="GG698804">
    <property type="protein sequence ID" value="EEU30063.1"/>
    <property type="molecule type" value="Genomic_DNA"/>
</dbReference>
<dbReference type="SUPFAM" id="SSF46785">
    <property type="entry name" value="Winged helix' DNA-binding domain"/>
    <property type="match status" value="1"/>
</dbReference>
<accession>C7XWR5</accession>
<dbReference type="PANTHER" id="PTHR42756">
    <property type="entry name" value="TRANSCRIPTIONAL REGULATOR, MARR"/>
    <property type="match status" value="1"/>
</dbReference>
<evidence type="ECO:0000256" key="2">
    <source>
        <dbReference type="ARBA" id="ARBA00023125"/>
    </source>
</evidence>
<evidence type="ECO:0000313" key="5">
    <source>
        <dbReference type="EMBL" id="EEU30063.1"/>
    </source>
</evidence>
<sequence length="163" mass="18873">MIRYHKILKAKDSKMDEKHVLFHQLMKNTRVIHEIALRNRKHIGHFQGGGQIIAVLGQHGNQFYQNELAKQVHVRPSSLSQVLSRLEQDQLITRKRDPQDRRQIVVSLSKKGQAKNKELEAEREEFVDALLDRLSIDDCKELIRIGSLMVTGLQNKYQKDGGE</sequence>
<protein>
    <submittedName>
        <fullName evidence="5">Transcriptional regulator, MarR family</fullName>
    </submittedName>
</protein>
<dbReference type="OrthoDB" id="9806864at2"/>
<dbReference type="HOGENOM" id="CLU_083287_27_8_9"/>
<evidence type="ECO:0000256" key="3">
    <source>
        <dbReference type="ARBA" id="ARBA00023163"/>
    </source>
</evidence>
<evidence type="ECO:0000256" key="1">
    <source>
        <dbReference type="ARBA" id="ARBA00023015"/>
    </source>
</evidence>
<evidence type="ECO:0000259" key="4">
    <source>
        <dbReference type="PROSITE" id="PS50995"/>
    </source>
</evidence>
<organism evidence="5 6">
    <name type="scientific">Limosilactobacillus coleohominis 101-4-CHN</name>
    <dbReference type="NCBI Taxonomy" id="575594"/>
    <lineage>
        <taxon>Bacteria</taxon>
        <taxon>Bacillati</taxon>
        <taxon>Bacillota</taxon>
        <taxon>Bacilli</taxon>
        <taxon>Lactobacillales</taxon>
        <taxon>Lactobacillaceae</taxon>
        <taxon>Limosilactobacillus</taxon>
    </lineage>
</organism>